<dbReference type="SUPFAM" id="SSF55729">
    <property type="entry name" value="Acyl-CoA N-acyltransferases (Nat)"/>
    <property type="match status" value="1"/>
</dbReference>
<dbReference type="Proteomes" id="UP000808337">
    <property type="component" value="Unassembled WGS sequence"/>
</dbReference>
<name>A0A9D7XRN0_9BACT</name>
<dbReference type="EMBL" id="JADKGY010000001">
    <property type="protein sequence ID" value="MBK9980892.1"/>
    <property type="molecule type" value="Genomic_DNA"/>
</dbReference>
<evidence type="ECO:0000313" key="2">
    <source>
        <dbReference type="Proteomes" id="UP000808337"/>
    </source>
</evidence>
<evidence type="ECO:0000313" key="1">
    <source>
        <dbReference type="EMBL" id="MBK9980892.1"/>
    </source>
</evidence>
<proteinExistence type="predicted"/>
<dbReference type="AlphaFoldDB" id="A0A9D7XRN0"/>
<dbReference type="InterPro" id="IPR016181">
    <property type="entry name" value="Acyl_CoA_acyltransferase"/>
</dbReference>
<dbReference type="Gene3D" id="3.40.630.30">
    <property type="match status" value="1"/>
</dbReference>
<protein>
    <submittedName>
        <fullName evidence="1">GNAT family N-acetyltransferase</fullName>
    </submittedName>
</protein>
<accession>A0A9D7XRN0</accession>
<gene>
    <name evidence="1" type="ORF">IPP15_00465</name>
</gene>
<comment type="caution">
    <text evidence="1">The sequence shown here is derived from an EMBL/GenBank/DDBJ whole genome shotgun (WGS) entry which is preliminary data.</text>
</comment>
<dbReference type="CDD" id="cd04301">
    <property type="entry name" value="NAT_SF"/>
    <property type="match status" value="1"/>
</dbReference>
<organism evidence="1 2">
    <name type="scientific">Candidatus Opimibacter skivensis</name>
    <dbReference type="NCBI Taxonomy" id="2982028"/>
    <lineage>
        <taxon>Bacteria</taxon>
        <taxon>Pseudomonadati</taxon>
        <taxon>Bacteroidota</taxon>
        <taxon>Saprospiria</taxon>
        <taxon>Saprospirales</taxon>
        <taxon>Saprospiraceae</taxon>
        <taxon>Candidatus Opimibacter</taxon>
    </lineage>
</organism>
<reference evidence="1 2" key="1">
    <citation type="submission" date="2020-10" db="EMBL/GenBank/DDBJ databases">
        <title>Connecting structure to function with the recovery of over 1000 high-quality activated sludge metagenome-assembled genomes encoding full-length rRNA genes using long-read sequencing.</title>
        <authorList>
            <person name="Singleton C.M."/>
            <person name="Petriglieri F."/>
            <person name="Kristensen J.M."/>
            <person name="Kirkegaard R.H."/>
            <person name="Michaelsen T.Y."/>
            <person name="Andersen M.H."/>
            <person name="Karst S.M."/>
            <person name="Dueholm M.S."/>
            <person name="Nielsen P.H."/>
            <person name="Albertsen M."/>
        </authorList>
    </citation>
    <scope>NUCLEOTIDE SEQUENCE [LARGE SCALE GENOMIC DNA]</scope>
    <source>
        <strain evidence="1">Ribe_18-Q3-R11-54_MAXAC.273</strain>
    </source>
</reference>
<sequence length="157" mass="18016">MASNFERMIKLAEDVFAAKNDPEQIDVDQGMIPRLQQLHPATVSEYDDGQGPVAWILIIPTTQDLMSRFLKHEISEKQLFEMTQPEISYDALYLCSALVLEEYRRKGIALRLTLNAIENIRKDHPIKSLFVWSFTDEGDMTADKIARLASLPLHKRV</sequence>